<keyword evidence="4" id="KW-0269">Exonuclease</keyword>
<reference evidence="5" key="2">
    <citation type="submission" date="2014-07" db="EMBL/GenBank/DDBJ databases">
        <authorList>
            <person name="Hull J."/>
        </authorList>
    </citation>
    <scope>NUCLEOTIDE SEQUENCE</scope>
</reference>
<evidence type="ECO:0000313" key="5">
    <source>
        <dbReference type="EMBL" id="JAG39285.1"/>
    </source>
</evidence>
<evidence type="ECO:0000256" key="1">
    <source>
        <dbReference type="ARBA" id="ARBA00022722"/>
    </source>
</evidence>
<evidence type="ECO:0000256" key="4">
    <source>
        <dbReference type="ARBA" id="ARBA00022839"/>
    </source>
</evidence>
<keyword evidence="1" id="KW-0540">Nuclease</keyword>
<dbReference type="Pfam" id="PF01771">
    <property type="entry name" value="Viral_alk_exo"/>
    <property type="match status" value="1"/>
</dbReference>
<protein>
    <submittedName>
        <fullName evidence="5">ATP synthase subunit beta</fullName>
    </submittedName>
</protein>
<proteinExistence type="predicted"/>
<dbReference type="AlphaFoldDB" id="A0A0A9ZBV5"/>
<feature type="non-terminal residue" evidence="5">
    <location>
        <position position="1"/>
    </location>
</feature>
<feature type="non-terminal residue" evidence="5">
    <location>
        <position position="159"/>
    </location>
</feature>
<dbReference type="EMBL" id="GBHO01004319">
    <property type="protein sequence ID" value="JAG39285.1"/>
    <property type="molecule type" value="Transcribed_RNA"/>
</dbReference>
<reference evidence="5" key="1">
    <citation type="journal article" date="2014" name="PLoS ONE">
        <title>Transcriptome-Based Identification of ABC Transporters in the Western Tarnished Plant Bug Lygus hesperus.</title>
        <authorList>
            <person name="Hull J.J."/>
            <person name="Chaney K."/>
            <person name="Geib S.M."/>
            <person name="Fabrick J.A."/>
            <person name="Brent C.S."/>
            <person name="Walsh D."/>
            <person name="Lavine L.C."/>
        </authorList>
    </citation>
    <scope>NUCLEOTIDE SEQUENCE</scope>
</reference>
<dbReference type="GO" id="GO:0004519">
    <property type="term" value="F:endonuclease activity"/>
    <property type="evidence" value="ECO:0007669"/>
    <property type="project" value="UniProtKB-KW"/>
</dbReference>
<dbReference type="GO" id="GO:0004527">
    <property type="term" value="F:exonuclease activity"/>
    <property type="evidence" value="ECO:0007669"/>
    <property type="project" value="UniProtKB-KW"/>
</dbReference>
<name>A0A0A9ZBV5_LYGHE</name>
<gene>
    <name evidence="5" type="primary">atpD_3</name>
    <name evidence="5" type="ORF">CM83_105969</name>
</gene>
<keyword evidence="3" id="KW-0378">Hydrolase</keyword>
<dbReference type="InterPro" id="IPR034720">
    <property type="entry name" value="Viral_alk_exo"/>
</dbReference>
<dbReference type="InterPro" id="IPR011604">
    <property type="entry name" value="PDDEXK-like_dom_sf"/>
</dbReference>
<sequence length="159" mass="18101">NLIQRQSYAGRANTAVASFNSNGKPLYKLCKALTGHSPGVHCKTLEERVQRKILRNKARRDGGVKVCRKKLFAENNTQGYGPNCEQVDATSEMLDERKVHHMEELQRLQSCRSQVEEETRAQSESEKWASTRKMLLTASNFGRICTRRKTTSCKNLVKD</sequence>
<keyword evidence="2" id="KW-0255">Endonuclease</keyword>
<accession>A0A0A9ZBV5</accession>
<evidence type="ECO:0000256" key="3">
    <source>
        <dbReference type="ARBA" id="ARBA00022801"/>
    </source>
</evidence>
<organism evidence="5">
    <name type="scientific">Lygus hesperus</name>
    <name type="common">Western plant bug</name>
    <dbReference type="NCBI Taxonomy" id="30085"/>
    <lineage>
        <taxon>Eukaryota</taxon>
        <taxon>Metazoa</taxon>
        <taxon>Ecdysozoa</taxon>
        <taxon>Arthropoda</taxon>
        <taxon>Hexapoda</taxon>
        <taxon>Insecta</taxon>
        <taxon>Pterygota</taxon>
        <taxon>Neoptera</taxon>
        <taxon>Paraneoptera</taxon>
        <taxon>Hemiptera</taxon>
        <taxon>Heteroptera</taxon>
        <taxon>Panheteroptera</taxon>
        <taxon>Cimicomorpha</taxon>
        <taxon>Miridae</taxon>
        <taxon>Mirini</taxon>
        <taxon>Lygus</taxon>
    </lineage>
</organism>
<evidence type="ECO:0000256" key="2">
    <source>
        <dbReference type="ARBA" id="ARBA00022759"/>
    </source>
</evidence>
<dbReference type="Gene3D" id="3.90.320.10">
    <property type="match status" value="1"/>
</dbReference>